<dbReference type="InterPro" id="IPR052021">
    <property type="entry name" value="Type-I_RS_S_subunit"/>
</dbReference>
<comment type="caution">
    <text evidence="6">The sequence shown here is derived from an EMBL/GenBank/DDBJ whole genome shotgun (WGS) entry which is preliminary data.</text>
</comment>
<dbReference type="Gene3D" id="3.90.220.20">
    <property type="entry name" value="DNA methylase specificity domains"/>
    <property type="match status" value="2"/>
</dbReference>
<dbReference type="SUPFAM" id="SSF116734">
    <property type="entry name" value="DNA methylase specificity domain"/>
    <property type="match status" value="2"/>
</dbReference>
<keyword evidence="7" id="KW-1185">Reference proteome</keyword>
<dbReference type="InterPro" id="IPR044946">
    <property type="entry name" value="Restrct_endonuc_typeI_TRD_sf"/>
</dbReference>
<dbReference type="GO" id="GO:0009307">
    <property type="term" value="P:DNA restriction-modification system"/>
    <property type="evidence" value="ECO:0007669"/>
    <property type="project" value="UniProtKB-KW"/>
</dbReference>
<dbReference type="PANTHER" id="PTHR30408">
    <property type="entry name" value="TYPE-1 RESTRICTION ENZYME ECOKI SPECIFICITY PROTEIN"/>
    <property type="match status" value="1"/>
</dbReference>
<sequence>MREGWKEVKLGEVCNVINGFAFKSKDFVKEGIPLVKIKELKDKRINLDHCDYLPANFAVNEKFKVHKGDVLIALTGSHITLPSSAVGRVSKSLIDKTLFLNQRVGKFVAYQDKCDLNFLYFFLTSEDFFNNVGLLAKGAANQANISGEDVKTISINLPPLSTQRKIANILSGYDDLIENNQKRIKILEEMAQQTYEEWFVRMRFPGYETAVFDEDGLPEGWEKDLVGNQLGKVKSTNKIKSSDIEKNGSIPVVDQSRDFIAGYTDDESAIIKYEDTPFIVFGDHTRILKLVNFDFARGADGTQIIISNNECLPQHLLYLTLINVDLSNYHYARHYKYLKDSEIVIPSKNVANKFELLGKKNFDAIQTLRMQNQHLREARDILLPRLMMGMIDVKSLEAKPIIAKLIPLEQPKKEASKEFKEAVLIACLTGKFGSEKYPLGRKRYTKLSYLFHRYSDNKIQDYLRKAAGPYNPKTKYGGPEKIALNSKYIKDWKGEKGTTGFVVAEKIDDAKKYFSNYWQIADLDWLTSEFKFKSNDELELLATVDNSLVELSKKNLEFTSANVLDIIKSEKEWEAKLERTIFSDANVERAIGFLRGVLEYEK</sequence>
<reference evidence="5" key="3">
    <citation type="submission" date="2024-05" db="EMBL/GenBank/DDBJ databases">
        <title>Description of novel Chryseobacterium sp. strain C-2.</title>
        <authorList>
            <person name="Saticioglu I.B."/>
        </authorList>
    </citation>
    <scope>NUCLEOTIDE SEQUENCE</scope>
    <source>
        <strain evidence="5">C-2</strain>
    </source>
</reference>
<evidence type="ECO:0000313" key="7">
    <source>
        <dbReference type="Proteomes" id="UP000603715"/>
    </source>
</evidence>
<reference evidence="6" key="1">
    <citation type="submission" date="2021-11" db="EMBL/GenBank/DDBJ databases">
        <title>Description of novel Chryseobacterium species.</title>
        <authorList>
            <person name="Saticioglu I.B."/>
            <person name="Ay H."/>
            <person name="Altun S."/>
            <person name="Duman M."/>
        </authorList>
    </citation>
    <scope>NUCLEOTIDE SEQUENCE</scope>
    <source>
        <strain evidence="6">C-39</strain>
    </source>
</reference>
<dbReference type="RefSeq" id="WP_191180920.1">
    <property type="nucleotide sequence ID" value="NZ_JACXXP010000033.1"/>
</dbReference>
<dbReference type="EMBL" id="JAJJML010000001">
    <property type="protein sequence ID" value="MCC9034011.1"/>
    <property type="molecule type" value="Genomic_DNA"/>
</dbReference>
<evidence type="ECO:0000313" key="6">
    <source>
        <dbReference type="EMBL" id="MCC9034011.1"/>
    </source>
</evidence>
<feature type="domain" description="Type I restriction modification DNA specificity" evidence="4">
    <location>
        <begin position="3"/>
        <end position="188"/>
    </location>
</feature>
<accession>A0A9Q3YQI6</accession>
<comment type="similarity">
    <text evidence="1">Belongs to the type-I restriction system S methylase family.</text>
</comment>
<keyword evidence="6" id="KW-0378">Hydrolase</keyword>
<dbReference type="AlphaFoldDB" id="A0A9Q3YQI6"/>
<dbReference type="EMBL" id="JACXXP010000033">
    <property type="protein sequence ID" value="MBD3906506.1"/>
    <property type="molecule type" value="Genomic_DNA"/>
</dbReference>
<reference evidence="7" key="2">
    <citation type="submission" date="2023-07" db="EMBL/GenBank/DDBJ databases">
        <title>Description of novel Chryseobacterium sp. strain C-2.</title>
        <authorList>
            <person name="Saticioglu I.B."/>
        </authorList>
    </citation>
    <scope>NUCLEOTIDE SEQUENCE [LARGE SCALE GENOMIC DNA]</scope>
    <source>
        <strain evidence="7">C-2</strain>
    </source>
</reference>
<dbReference type="Proteomes" id="UP001107960">
    <property type="component" value="Unassembled WGS sequence"/>
</dbReference>
<evidence type="ECO:0000256" key="3">
    <source>
        <dbReference type="ARBA" id="ARBA00023125"/>
    </source>
</evidence>
<evidence type="ECO:0000256" key="2">
    <source>
        <dbReference type="ARBA" id="ARBA00022747"/>
    </source>
</evidence>
<keyword evidence="6" id="KW-0255">Endonuclease</keyword>
<evidence type="ECO:0000313" key="8">
    <source>
        <dbReference type="Proteomes" id="UP001107960"/>
    </source>
</evidence>
<organism evidence="6 8">
    <name type="scientific">Chryseobacterium muglaense</name>
    <dbReference type="NCBI Taxonomy" id="2893752"/>
    <lineage>
        <taxon>Bacteria</taxon>
        <taxon>Pseudomonadati</taxon>
        <taxon>Bacteroidota</taxon>
        <taxon>Flavobacteriia</taxon>
        <taxon>Flavobacteriales</taxon>
        <taxon>Weeksellaceae</taxon>
        <taxon>Chryseobacterium group</taxon>
        <taxon>Chryseobacterium</taxon>
    </lineage>
</organism>
<name>A0A9Q3YQI6_9FLAO</name>
<dbReference type="Proteomes" id="UP000603715">
    <property type="component" value="Unassembled WGS sequence"/>
</dbReference>
<proteinExistence type="inferred from homology"/>
<keyword evidence="2" id="KW-0680">Restriction system</keyword>
<evidence type="ECO:0000259" key="4">
    <source>
        <dbReference type="Pfam" id="PF01420"/>
    </source>
</evidence>
<gene>
    <name evidence="5" type="ORF">IEW27_18135</name>
    <name evidence="6" type="ORF">LNP80_07015</name>
</gene>
<dbReference type="Pfam" id="PF01420">
    <property type="entry name" value="Methylase_S"/>
    <property type="match status" value="1"/>
</dbReference>
<keyword evidence="3" id="KW-0238">DNA-binding</keyword>
<dbReference type="InterPro" id="IPR000055">
    <property type="entry name" value="Restrct_endonuc_typeI_TRD"/>
</dbReference>
<dbReference type="Gene3D" id="1.10.287.1120">
    <property type="entry name" value="Bipartite methylase S protein"/>
    <property type="match status" value="1"/>
</dbReference>
<evidence type="ECO:0000313" key="5">
    <source>
        <dbReference type="EMBL" id="MBD3906506.1"/>
    </source>
</evidence>
<evidence type="ECO:0000256" key="1">
    <source>
        <dbReference type="ARBA" id="ARBA00010923"/>
    </source>
</evidence>
<dbReference type="GO" id="GO:0004519">
    <property type="term" value="F:endonuclease activity"/>
    <property type="evidence" value="ECO:0007669"/>
    <property type="project" value="UniProtKB-KW"/>
</dbReference>
<keyword evidence="6" id="KW-0540">Nuclease</keyword>
<dbReference type="GO" id="GO:0003677">
    <property type="term" value="F:DNA binding"/>
    <property type="evidence" value="ECO:0007669"/>
    <property type="project" value="UniProtKB-KW"/>
</dbReference>
<protein>
    <submittedName>
        <fullName evidence="6">Restriction endonuclease subunit S</fullName>
    </submittedName>
</protein>
<dbReference type="PANTHER" id="PTHR30408:SF13">
    <property type="entry name" value="TYPE I RESTRICTION ENZYME HINDI SPECIFICITY SUBUNIT"/>
    <property type="match status" value="1"/>
</dbReference>